<sequence>MFQIRKTVAMNKNTSDTPGISASTTDDKTGIPAITAHRIQIRFQYARRLELITKNPWISEN</sequence>
<dbReference type="Proteomes" id="UP000217265">
    <property type="component" value="Chromosome"/>
</dbReference>
<dbReference type="KEGG" id="vbh:CMV30_04405"/>
<name>A0A290Q3K8_9BACT</name>
<dbReference type="AlphaFoldDB" id="A0A290Q3K8"/>
<keyword evidence="3" id="KW-1185">Reference proteome</keyword>
<evidence type="ECO:0000313" key="2">
    <source>
        <dbReference type="EMBL" id="ATC63255.1"/>
    </source>
</evidence>
<accession>A0A290Q3K8</accession>
<proteinExistence type="predicted"/>
<gene>
    <name evidence="2" type="ORF">CMV30_04405</name>
</gene>
<reference evidence="2 3" key="1">
    <citation type="submission" date="2017-09" db="EMBL/GenBank/DDBJ databases">
        <title>Complete genome sequence of Verrucomicrobial strain HZ-65, isolated from freshwater.</title>
        <authorList>
            <person name="Choi A."/>
        </authorList>
    </citation>
    <scope>NUCLEOTIDE SEQUENCE [LARGE SCALE GENOMIC DNA]</scope>
    <source>
        <strain evidence="2 3">HZ-65</strain>
    </source>
</reference>
<feature type="compositionally biased region" description="Polar residues" evidence="1">
    <location>
        <begin position="10"/>
        <end position="24"/>
    </location>
</feature>
<evidence type="ECO:0000313" key="3">
    <source>
        <dbReference type="Proteomes" id="UP000217265"/>
    </source>
</evidence>
<protein>
    <submittedName>
        <fullName evidence="2">Uncharacterized protein</fullName>
    </submittedName>
</protein>
<organism evidence="2 3">
    <name type="scientific">Nibricoccus aquaticus</name>
    <dbReference type="NCBI Taxonomy" id="2576891"/>
    <lineage>
        <taxon>Bacteria</taxon>
        <taxon>Pseudomonadati</taxon>
        <taxon>Verrucomicrobiota</taxon>
        <taxon>Opitutia</taxon>
        <taxon>Opitutales</taxon>
        <taxon>Opitutaceae</taxon>
        <taxon>Nibricoccus</taxon>
    </lineage>
</organism>
<dbReference type="EMBL" id="CP023344">
    <property type="protein sequence ID" value="ATC63255.1"/>
    <property type="molecule type" value="Genomic_DNA"/>
</dbReference>
<evidence type="ECO:0000256" key="1">
    <source>
        <dbReference type="SAM" id="MobiDB-lite"/>
    </source>
</evidence>
<feature type="region of interest" description="Disordered" evidence="1">
    <location>
        <begin position="1"/>
        <end position="28"/>
    </location>
</feature>